<dbReference type="Pfam" id="PF13302">
    <property type="entry name" value="Acetyltransf_3"/>
    <property type="match status" value="1"/>
</dbReference>
<comment type="caution">
    <text evidence="2">The sequence shown here is derived from an EMBL/GenBank/DDBJ whole genome shotgun (WGS) entry which is preliminary data.</text>
</comment>
<dbReference type="Proteomes" id="UP000298438">
    <property type="component" value="Unassembled WGS sequence"/>
</dbReference>
<keyword evidence="3" id="KW-1185">Reference proteome</keyword>
<dbReference type="GO" id="GO:0005737">
    <property type="term" value="C:cytoplasm"/>
    <property type="evidence" value="ECO:0007669"/>
    <property type="project" value="TreeGrafter"/>
</dbReference>
<dbReference type="InterPro" id="IPR016181">
    <property type="entry name" value="Acyl_CoA_acyltransferase"/>
</dbReference>
<dbReference type="Gene3D" id="3.40.630.30">
    <property type="match status" value="1"/>
</dbReference>
<dbReference type="PANTHER" id="PTHR43441">
    <property type="entry name" value="RIBOSOMAL-PROTEIN-SERINE ACETYLTRANSFERASE"/>
    <property type="match status" value="1"/>
</dbReference>
<dbReference type="InterPro" id="IPR000182">
    <property type="entry name" value="GNAT_dom"/>
</dbReference>
<dbReference type="GO" id="GO:0008999">
    <property type="term" value="F:protein-N-terminal-alanine acetyltransferase activity"/>
    <property type="evidence" value="ECO:0007669"/>
    <property type="project" value="TreeGrafter"/>
</dbReference>
<sequence>MKAGLTSVEFAPLTEQGPDVIERIRTLRNEPEVRKYMYSDHVISPEEHANWIGSLPTNKRMRVWAVMYHGAVEGLVSLSAIDQKQKSAEWAFYLSPEMQGKGVGGVVEFKLLDLAFGELGLEKLNCEVLATNPKVIEMHQKFGFALEGVRRANVIKDGQRIDVALLGILPHEWQDKRPRFARLYAAE</sequence>
<dbReference type="PANTHER" id="PTHR43441:SF2">
    <property type="entry name" value="FAMILY ACETYLTRANSFERASE, PUTATIVE (AFU_ORTHOLOGUE AFUA_7G00850)-RELATED"/>
    <property type="match status" value="1"/>
</dbReference>
<feature type="domain" description="N-acetyltransferase" evidence="1">
    <location>
        <begin position="8"/>
        <end position="172"/>
    </location>
</feature>
<keyword evidence="2" id="KW-0012">Acyltransferase</keyword>
<dbReference type="GO" id="GO:1990189">
    <property type="term" value="F:protein N-terminal-serine acetyltransferase activity"/>
    <property type="evidence" value="ECO:0007669"/>
    <property type="project" value="TreeGrafter"/>
</dbReference>
<dbReference type="SUPFAM" id="SSF55729">
    <property type="entry name" value="Acyl-CoA N-acyltransferases (Nat)"/>
    <property type="match status" value="1"/>
</dbReference>
<dbReference type="EMBL" id="SPVF01000166">
    <property type="protein sequence ID" value="TFW18186.1"/>
    <property type="molecule type" value="Genomic_DNA"/>
</dbReference>
<dbReference type="NCBIfam" id="TIGR03585">
    <property type="entry name" value="PseH"/>
    <property type="match status" value="1"/>
</dbReference>
<reference evidence="2 3" key="1">
    <citation type="submission" date="2019-03" db="EMBL/GenBank/DDBJ databases">
        <title>Draft Genome Sequence of Massilia arenosa sp. nov., a Novel Massilia Species Isolated from a Sandy-loam Maize Soil.</title>
        <authorList>
            <person name="Raths R."/>
            <person name="Peta V."/>
            <person name="Bucking H."/>
        </authorList>
    </citation>
    <scope>NUCLEOTIDE SEQUENCE [LARGE SCALE GENOMIC DNA]</scope>
    <source>
        <strain evidence="2 3">MC02</strain>
    </source>
</reference>
<evidence type="ECO:0000313" key="2">
    <source>
        <dbReference type="EMBL" id="TFW18186.1"/>
    </source>
</evidence>
<evidence type="ECO:0000313" key="3">
    <source>
        <dbReference type="Proteomes" id="UP000298438"/>
    </source>
</evidence>
<dbReference type="PROSITE" id="PS51186">
    <property type="entry name" value="GNAT"/>
    <property type="match status" value="1"/>
</dbReference>
<organism evidence="2 3">
    <name type="scientific">Zemynaea arenosa</name>
    <dbReference type="NCBI Taxonomy" id="2561931"/>
    <lineage>
        <taxon>Bacteria</taxon>
        <taxon>Pseudomonadati</taxon>
        <taxon>Pseudomonadota</taxon>
        <taxon>Betaproteobacteria</taxon>
        <taxon>Burkholderiales</taxon>
        <taxon>Oxalobacteraceae</taxon>
        <taxon>Telluria group</taxon>
        <taxon>Zemynaea</taxon>
    </lineage>
</organism>
<keyword evidence="2" id="KW-0808">Transferase</keyword>
<dbReference type="RefSeq" id="WP_135207741.1">
    <property type="nucleotide sequence ID" value="NZ_SPVF01000166.1"/>
</dbReference>
<accession>A0A4Y9S8U6</accession>
<dbReference type="OrthoDB" id="9795206at2"/>
<protein>
    <submittedName>
        <fullName evidence="2">UDP-4-amino-4, 6-dideoxy-N-acetyl-beta-L-altrosamine N-acetyltransferase</fullName>
        <ecNumber evidence="2">2.3.1.202</ecNumber>
    </submittedName>
</protein>
<gene>
    <name evidence="2" type="primary">pseH</name>
    <name evidence="2" type="ORF">E4L96_13440</name>
</gene>
<dbReference type="EC" id="2.3.1.202" evidence="2"/>
<dbReference type="InterPro" id="IPR051908">
    <property type="entry name" value="Ribosomal_N-acetyltransferase"/>
</dbReference>
<evidence type="ECO:0000259" key="1">
    <source>
        <dbReference type="PROSITE" id="PS51186"/>
    </source>
</evidence>
<name>A0A4Y9S8U6_9BURK</name>
<dbReference type="AlphaFoldDB" id="A0A4Y9S8U6"/>
<proteinExistence type="predicted"/>
<dbReference type="InterPro" id="IPR020036">
    <property type="entry name" value="PseH"/>
</dbReference>